<evidence type="ECO:0000313" key="1">
    <source>
        <dbReference type="EMBL" id="KAG7503612.1"/>
    </source>
</evidence>
<dbReference type="Proteomes" id="UP000693946">
    <property type="component" value="Linkage Group LG2"/>
</dbReference>
<name>A0AAV6RI31_SOLSE</name>
<evidence type="ECO:0000313" key="2">
    <source>
        <dbReference type="Proteomes" id="UP000693946"/>
    </source>
</evidence>
<organism evidence="1 2">
    <name type="scientific">Solea senegalensis</name>
    <name type="common">Senegalese sole</name>
    <dbReference type="NCBI Taxonomy" id="28829"/>
    <lineage>
        <taxon>Eukaryota</taxon>
        <taxon>Metazoa</taxon>
        <taxon>Chordata</taxon>
        <taxon>Craniata</taxon>
        <taxon>Vertebrata</taxon>
        <taxon>Euteleostomi</taxon>
        <taxon>Actinopterygii</taxon>
        <taxon>Neopterygii</taxon>
        <taxon>Teleostei</taxon>
        <taxon>Neoteleostei</taxon>
        <taxon>Acanthomorphata</taxon>
        <taxon>Carangaria</taxon>
        <taxon>Pleuronectiformes</taxon>
        <taxon>Pleuronectoidei</taxon>
        <taxon>Soleidae</taxon>
        <taxon>Solea</taxon>
    </lineage>
</organism>
<sequence length="75" mass="8600">MASLSSDTLGIVPFFSFFLRDDNWLANAVERRRRLLLTEPLCGDDMCRYAAANLCYTLPLHDRRNTCSHESPPTH</sequence>
<protein>
    <submittedName>
        <fullName evidence="1">Uncharacterized protein</fullName>
    </submittedName>
</protein>
<gene>
    <name evidence="1" type="ORF">JOB18_041865</name>
</gene>
<proteinExistence type="predicted"/>
<reference evidence="1 2" key="1">
    <citation type="journal article" date="2021" name="Sci. Rep.">
        <title>Chromosome anchoring in Senegalese sole (Solea senegalensis) reveals sex-associated markers and genome rearrangements in flatfish.</title>
        <authorList>
            <person name="Guerrero-Cozar I."/>
            <person name="Gomez-Garrido J."/>
            <person name="Berbel C."/>
            <person name="Martinez-Blanch J.F."/>
            <person name="Alioto T."/>
            <person name="Claros M.G."/>
            <person name="Gagnaire P.A."/>
            <person name="Manchado M."/>
        </authorList>
    </citation>
    <scope>NUCLEOTIDE SEQUENCE [LARGE SCALE GENOMIC DNA]</scope>
    <source>
        <strain evidence="1">Sse05_10M</strain>
    </source>
</reference>
<dbReference type="EMBL" id="JAGKHQ010000012">
    <property type="protein sequence ID" value="KAG7503612.1"/>
    <property type="molecule type" value="Genomic_DNA"/>
</dbReference>
<accession>A0AAV6RI31</accession>
<keyword evidence="2" id="KW-1185">Reference proteome</keyword>
<dbReference type="AlphaFoldDB" id="A0AAV6RI31"/>
<comment type="caution">
    <text evidence="1">The sequence shown here is derived from an EMBL/GenBank/DDBJ whole genome shotgun (WGS) entry which is preliminary data.</text>
</comment>